<protein>
    <recommendedName>
        <fullName evidence="11">ComEC family competence protein</fullName>
    </recommendedName>
</protein>
<evidence type="ECO:0000313" key="10">
    <source>
        <dbReference type="Proteomes" id="UP000093432"/>
    </source>
</evidence>
<dbReference type="Pfam" id="PF03772">
    <property type="entry name" value="Competence"/>
    <property type="match status" value="1"/>
</dbReference>
<keyword evidence="5 6" id="KW-0472">Membrane</keyword>
<name>A0A1B8ZV60_9FLAO</name>
<keyword evidence="4 6" id="KW-1133">Transmembrane helix</keyword>
<evidence type="ECO:0000256" key="1">
    <source>
        <dbReference type="ARBA" id="ARBA00004651"/>
    </source>
</evidence>
<feature type="transmembrane region" description="Helical" evidence="6">
    <location>
        <begin position="271"/>
        <end position="287"/>
    </location>
</feature>
<evidence type="ECO:0000256" key="3">
    <source>
        <dbReference type="ARBA" id="ARBA00022692"/>
    </source>
</evidence>
<dbReference type="NCBIfam" id="TIGR00360">
    <property type="entry name" value="ComEC_N-term"/>
    <property type="match status" value="1"/>
</dbReference>
<feature type="domain" description="DUF4131" evidence="8">
    <location>
        <begin position="29"/>
        <end position="174"/>
    </location>
</feature>
<feature type="transmembrane region" description="Helical" evidence="6">
    <location>
        <begin position="372"/>
        <end position="393"/>
    </location>
</feature>
<dbReference type="InterPro" id="IPR025405">
    <property type="entry name" value="DUF4131"/>
</dbReference>
<feature type="transmembrane region" description="Helical" evidence="6">
    <location>
        <begin position="399"/>
        <end position="425"/>
    </location>
</feature>
<reference evidence="10" key="1">
    <citation type="submission" date="2016-07" db="EMBL/GenBank/DDBJ databases">
        <authorList>
            <person name="Florea S."/>
            <person name="Webb J.S."/>
            <person name="Jaromczyk J."/>
            <person name="Schardl C.L."/>
        </authorList>
    </citation>
    <scope>NUCLEOTIDE SEQUENCE [LARGE SCALE GENOMIC DNA]</scope>
    <source>
        <strain evidence="10">CC-VM-7</strain>
    </source>
</reference>
<accession>A0A1B8ZV60</accession>
<feature type="transmembrane region" description="Helical" evidence="6">
    <location>
        <begin position="57"/>
        <end position="73"/>
    </location>
</feature>
<feature type="transmembrane region" description="Helical" evidence="6">
    <location>
        <begin position="459"/>
        <end position="480"/>
    </location>
</feature>
<feature type="transmembrane region" description="Helical" evidence="6">
    <location>
        <begin position="30"/>
        <end position="50"/>
    </location>
</feature>
<feature type="transmembrane region" description="Helical" evidence="6">
    <location>
        <begin position="437"/>
        <end position="453"/>
    </location>
</feature>
<feature type="transmembrane region" description="Helical" evidence="6">
    <location>
        <begin position="238"/>
        <end position="259"/>
    </location>
</feature>
<feature type="domain" description="ComEC/Rec2-related protein" evidence="7">
    <location>
        <begin position="218"/>
        <end position="477"/>
    </location>
</feature>
<dbReference type="STRING" id="651561.BBI00_14590"/>
<evidence type="ECO:0000259" key="7">
    <source>
        <dbReference type="Pfam" id="PF03772"/>
    </source>
</evidence>
<feature type="transmembrane region" description="Helical" evidence="6">
    <location>
        <begin position="341"/>
        <end position="360"/>
    </location>
</feature>
<evidence type="ECO:0000259" key="8">
    <source>
        <dbReference type="Pfam" id="PF13567"/>
    </source>
</evidence>
<dbReference type="AlphaFoldDB" id="A0A1B8ZV60"/>
<dbReference type="OrthoDB" id="9761531at2"/>
<gene>
    <name evidence="9" type="ORF">BBI00_14590</name>
</gene>
<dbReference type="InterPro" id="IPR052159">
    <property type="entry name" value="Competence_DNA_uptake"/>
</dbReference>
<dbReference type="InterPro" id="IPR004477">
    <property type="entry name" value="ComEC_N"/>
</dbReference>
<comment type="subcellular location">
    <subcellularLocation>
        <location evidence="1">Cell membrane</location>
        <topology evidence="1">Multi-pass membrane protein</topology>
    </subcellularLocation>
</comment>
<evidence type="ECO:0000313" key="9">
    <source>
        <dbReference type="EMBL" id="OCA75478.1"/>
    </source>
</evidence>
<comment type="caution">
    <text evidence="9">The sequence shown here is derived from an EMBL/GenBank/DDBJ whole genome shotgun (WGS) entry which is preliminary data.</text>
</comment>
<dbReference type="PANTHER" id="PTHR30619:SF1">
    <property type="entry name" value="RECOMBINATION PROTEIN 2"/>
    <property type="match status" value="1"/>
</dbReference>
<proteinExistence type="predicted"/>
<organism evidence="9 10">
    <name type="scientific">Chryseobacterium arthrosphaerae</name>
    <dbReference type="NCBI Taxonomy" id="651561"/>
    <lineage>
        <taxon>Bacteria</taxon>
        <taxon>Pseudomonadati</taxon>
        <taxon>Bacteroidota</taxon>
        <taxon>Flavobacteriia</taxon>
        <taxon>Flavobacteriales</taxon>
        <taxon>Weeksellaceae</taxon>
        <taxon>Chryseobacterium group</taxon>
        <taxon>Chryseobacterium</taxon>
    </lineage>
</organism>
<dbReference type="PANTHER" id="PTHR30619">
    <property type="entry name" value="DNA INTERNALIZATION/COMPETENCE PROTEIN COMEC/REC2"/>
    <property type="match status" value="1"/>
</dbReference>
<evidence type="ECO:0000256" key="6">
    <source>
        <dbReference type="SAM" id="Phobius"/>
    </source>
</evidence>
<dbReference type="Proteomes" id="UP000093432">
    <property type="component" value="Unassembled WGS sequence"/>
</dbReference>
<keyword evidence="2" id="KW-1003">Cell membrane</keyword>
<evidence type="ECO:0008006" key="11">
    <source>
        <dbReference type="Google" id="ProtNLM"/>
    </source>
</evidence>
<dbReference type="Pfam" id="PF13567">
    <property type="entry name" value="DUF4131"/>
    <property type="match status" value="1"/>
</dbReference>
<sequence>MQKQPLLILTVCFILGIVFQDKILLADIYIYLVMLIGLGASVLLFFHSYFLHSVRSVLSGLLFFCAGIILHFYNTPETDSLPVDKEKSSVVFRITGKLNSNEKYKKYEGTVQLKDHHFNAVIYLPKNNKELDFAHYYKADAFITQPHSPQYDFQFDYARYLKRKNIGHQIYIQEEISSAARMDLSIADKFRQYRFMVLKKIDSTGMSVKTREFLKGIILADRTEMDADTVQDFNKSGLVHFLAISGTHIVVIFGIFYFLMGYLGPLKFRKYTVIFSLVFIWLFAGFIGFGNSVLRSCMMLSIYFVSVLLQRKPDLLHSLSVSALVILVADTQQFYDVGFQLSFVAVLGIFWLNQPLLKYFPRQDHYLKKLMFNTITISLSAQLATLPLVLYYFHQFSFISIIANFIIVPFSEVIIVFSFLMTALVSIGFDFELISTLYDFIIQVLLKMIHWFAEADVLFFENIPMNLIEILSVSAVIYLLRPAILKFDFRNSVRLAMAFLIFLMVRTGSNAFENRKEEILSHTLGRNKVISVKSGAKACFWISDRADYHKALQFIVKPYCSSRRIEGYEIKTLPSSAQKLVFRDRIYDLK</sequence>
<evidence type="ECO:0000256" key="4">
    <source>
        <dbReference type="ARBA" id="ARBA00022989"/>
    </source>
</evidence>
<dbReference type="EMBL" id="MAYG01000001">
    <property type="protein sequence ID" value="OCA75478.1"/>
    <property type="molecule type" value="Genomic_DNA"/>
</dbReference>
<dbReference type="RefSeq" id="WP_065399440.1">
    <property type="nucleotide sequence ID" value="NZ_MAYG01000001.1"/>
</dbReference>
<keyword evidence="3 6" id="KW-0812">Transmembrane</keyword>
<dbReference type="GO" id="GO:0005886">
    <property type="term" value="C:plasma membrane"/>
    <property type="evidence" value="ECO:0007669"/>
    <property type="project" value="UniProtKB-SubCell"/>
</dbReference>
<evidence type="ECO:0000256" key="2">
    <source>
        <dbReference type="ARBA" id="ARBA00022475"/>
    </source>
</evidence>
<evidence type="ECO:0000256" key="5">
    <source>
        <dbReference type="ARBA" id="ARBA00023136"/>
    </source>
</evidence>